<evidence type="ECO:0000313" key="11">
    <source>
        <dbReference type="Proteomes" id="UP001596505"/>
    </source>
</evidence>
<feature type="active site" description="Nucleophile" evidence="7">
    <location>
        <position position="334"/>
    </location>
</feature>
<dbReference type="InterPro" id="IPR027417">
    <property type="entry name" value="P-loop_NTPase"/>
</dbReference>
<dbReference type="InterPro" id="IPR029062">
    <property type="entry name" value="Class_I_gatase-like"/>
</dbReference>
<name>A0ABW2PX46_9BACL</name>
<dbReference type="InterPro" id="IPR002586">
    <property type="entry name" value="CobQ/CobB/MinD/ParA_Nub-bd_dom"/>
</dbReference>
<dbReference type="EMBL" id="JBHTCO010000017">
    <property type="protein sequence ID" value="MFC7393934.1"/>
    <property type="molecule type" value="Genomic_DNA"/>
</dbReference>
<comment type="caution">
    <text evidence="10">The sequence shown here is derived from an EMBL/GenBank/DDBJ whole genome shotgun (WGS) entry which is preliminary data.</text>
</comment>
<dbReference type="HAMAP" id="MF_00027">
    <property type="entry name" value="CobB_CbiA"/>
    <property type="match status" value="1"/>
</dbReference>
<evidence type="ECO:0000256" key="3">
    <source>
        <dbReference type="ARBA" id="ARBA00022741"/>
    </source>
</evidence>
<dbReference type="RefSeq" id="WP_380967034.1">
    <property type="nucleotide sequence ID" value="NZ_JBHTCO010000017.1"/>
</dbReference>
<comment type="miscellaneous">
    <text evidence="7">The a and c carboxylates of cobyrinate are activated for nucleophilic attack via formation of a phosphorylated intermediate by ATP. CbiA catalyzes first the amidation of the c-carboxylate, and then that of the a-carboxylate.</text>
</comment>
<dbReference type="NCBIfam" id="TIGR00379">
    <property type="entry name" value="cobB"/>
    <property type="match status" value="1"/>
</dbReference>
<keyword evidence="6 7" id="KW-0315">Glutamine amidotransferase</keyword>
<dbReference type="CDD" id="cd05388">
    <property type="entry name" value="CobB_N"/>
    <property type="match status" value="1"/>
</dbReference>
<dbReference type="PANTHER" id="PTHR43873">
    <property type="entry name" value="COBYRINATE A,C-DIAMIDE SYNTHASE"/>
    <property type="match status" value="1"/>
</dbReference>
<dbReference type="CDD" id="cd03130">
    <property type="entry name" value="GATase1_CobB"/>
    <property type="match status" value="1"/>
</dbReference>
<keyword evidence="5 7" id="KW-0460">Magnesium</keyword>
<dbReference type="Pfam" id="PF01656">
    <property type="entry name" value="CbiA"/>
    <property type="match status" value="1"/>
</dbReference>
<evidence type="ECO:0000256" key="6">
    <source>
        <dbReference type="ARBA" id="ARBA00022962"/>
    </source>
</evidence>
<gene>
    <name evidence="7" type="primary">cbiA</name>
    <name evidence="10" type="ORF">ACFQRG_13315</name>
</gene>
<evidence type="ECO:0000256" key="4">
    <source>
        <dbReference type="ARBA" id="ARBA00022840"/>
    </source>
</evidence>
<keyword evidence="2 7" id="KW-0436">Ligase</keyword>
<protein>
    <recommendedName>
        <fullName evidence="7">Cobyrinate a,c-diamide synthase</fullName>
        <ecNumber evidence="7">6.3.5.11</ecNumber>
    </recommendedName>
    <alternativeName>
        <fullName evidence="7">Cobyrinic acid a,c-diamide synthetase</fullName>
    </alternativeName>
</protein>
<feature type="domain" description="CobB/CobQ-like glutamine amidotransferase" evidence="9">
    <location>
        <begin position="251"/>
        <end position="441"/>
    </location>
</feature>
<sequence length="463" mass="50531">MQPRLVIAGTGSGVGKTTITIGIMAALKKRGLDIQGFKCGPDYIDPSYHTAVTGRVSRNLDSWMVEKDIVKEIFVRGSAGADLSVIEGVMGFYDGRSPENNIGSTAEISTLLAAPVILIVDISSMARSVAAIVKGFQSLDPNVHIAGVILNYAGSPGHAKLAQTAIEQECGIQVLGHLLTNDSPSIPERHLGLIPAVERGELDGFFNQLGQIVEEKINLDRLMTLAENTPPVQSEEKLFSKRKDTRPEKVRIAVAKDAAFNFYYQENLDLLEKEGAEIVYFSPLSGEKLPEAIDGLYLGGGFPEEFAAELSKRSHLMEKIKNKIASGLPTLAECGGYMFLAESITTTAGKTYPMTGVIPGDIKMQDRLTAIGYRDVTALKSTILLEKGETARGHEFHYSSFYQNGDMQHVYEIKGIGGVKEEGCYFPNVVAGYTHLHFASNPNMPKRWVEACAEYSKKVRLKH</sequence>
<keyword evidence="4 7" id="KW-0067">ATP-binding</keyword>
<comment type="similarity">
    <text evidence="7">Belongs to the CobB/CbiA family.</text>
</comment>
<comment type="pathway">
    <text evidence="7">Cofactor biosynthesis; adenosylcobalamin biosynthesis; cob(II)yrinate a,c-diamide from sirohydrochlorin (anaerobic route): step 10/10.</text>
</comment>
<accession>A0ABW2PX46</accession>
<dbReference type="EC" id="6.3.5.11" evidence="7"/>
<keyword evidence="3 7" id="KW-0547">Nucleotide-binding</keyword>
<feature type="domain" description="CobQ/CobB/MinD/ParA nucleotide binding" evidence="8">
    <location>
        <begin position="5"/>
        <end position="189"/>
    </location>
</feature>
<evidence type="ECO:0000256" key="7">
    <source>
        <dbReference type="HAMAP-Rule" id="MF_00027"/>
    </source>
</evidence>
<evidence type="ECO:0000313" key="10">
    <source>
        <dbReference type="EMBL" id="MFC7393934.1"/>
    </source>
</evidence>
<dbReference type="Pfam" id="PF07685">
    <property type="entry name" value="GATase_3"/>
    <property type="match status" value="1"/>
</dbReference>
<evidence type="ECO:0000256" key="2">
    <source>
        <dbReference type="ARBA" id="ARBA00022598"/>
    </source>
</evidence>
<comment type="cofactor">
    <cofactor evidence="1 7">
        <name>Mg(2+)</name>
        <dbReference type="ChEBI" id="CHEBI:18420"/>
    </cofactor>
</comment>
<evidence type="ECO:0000256" key="1">
    <source>
        <dbReference type="ARBA" id="ARBA00001946"/>
    </source>
</evidence>
<reference evidence="11" key="1">
    <citation type="journal article" date="2019" name="Int. J. Syst. Evol. Microbiol.">
        <title>The Global Catalogue of Microorganisms (GCM) 10K type strain sequencing project: providing services to taxonomists for standard genome sequencing and annotation.</title>
        <authorList>
            <consortium name="The Broad Institute Genomics Platform"/>
            <consortium name="The Broad Institute Genome Sequencing Center for Infectious Disease"/>
            <person name="Wu L."/>
            <person name="Ma J."/>
        </authorList>
    </citation>
    <scope>NUCLEOTIDE SEQUENCE [LARGE SCALE GENOMIC DNA]</scope>
    <source>
        <strain evidence="11">CGMCC 1.16305</strain>
    </source>
</reference>
<organism evidence="10 11">
    <name type="scientific">Scopulibacillus cellulosilyticus</name>
    <dbReference type="NCBI Taxonomy" id="2665665"/>
    <lineage>
        <taxon>Bacteria</taxon>
        <taxon>Bacillati</taxon>
        <taxon>Bacillota</taxon>
        <taxon>Bacilli</taxon>
        <taxon>Bacillales</taxon>
        <taxon>Sporolactobacillaceae</taxon>
        <taxon>Scopulibacillus</taxon>
    </lineage>
</organism>
<evidence type="ECO:0000259" key="8">
    <source>
        <dbReference type="Pfam" id="PF01656"/>
    </source>
</evidence>
<keyword evidence="11" id="KW-1185">Reference proteome</keyword>
<dbReference type="PANTHER" id="PTHR43873:SF1">
    <property type="entry name" value="COBYRINATE A,C-DIAMIDE SYNTHASE"/>
    <property type="match status" value="1"/>
</dbReference>
<dbReference type="InterPro" id="IPR004484">
    <property type="entry name" value="CbiA/CobB_synth"/>
</dbReference>
<comment type="catalytic activity">
    <reaction evidence="7">
        <text>cob(II)yrinate + 2 L-glutamine + 2 ATP + 2 H2O = cob(II)yrinate a,c diamide + 2 L-glutamate + 2 ADP + 2 phosphate + 2 H(+)</text>
        <dbReference type="Rhea" id="RHEA:26289"/>
        <dbReference type="ChEBI" id="CHEBI:15377"/>
        <dbReference type="ChEBI" id="CHEBI:15378"/>
        <dbReference type="ChEBI" id="CHEBI:29985"/>
        <dbReference type="ChEBI" id="CHEBI:30616"/>
        <dbReference type="ChEBI" id="CHEBI:43474"/>
        <dbReference type="ChEBI" id="CHEBI:58359"/>
        <dbReference type="ChEBI" id="CHEBI:58537"/>
        <dbReference type="ChEBI" id="CHEBI:58894"/>
        <dbReference type="ChEBI" id="CHEBI:456216"/>
        <dbReference type="EC" id="6.3.5.11"/>
    </reaction>
</comment>
<proteinExistence type="inferred from homology"/>
<keyword evidence="7" id="KW-0169">Cobalamin biosynthesis</keyword>
<dbReference type="NCBIfam" id="NF002204">
    <property type="entry name" value="PRK01077.1"/>
    <property type="match status" value="1"/>
</dbReference>
<dbReference type="Proteomes" id="UP001596505">
    <property type="component" value="Unassembled WGS sequence"/>
</dbReference>
<dbReference type="Gene3D" id="3.40.50.300">
    <property type="entry name" value="P-loop containing nucleotide triphosphate hydrolases"/>
    <property type="match status" value="2"/>
</dbReference>
<dbReference type="Gene3D" id="3.40.50.880">
    <property type="match status" value="1"/>
</dbReference>
<evidence type="ECO:0000259" key="9">
    <source>
        <dbReference type="Pfam" id="PF07685"/>
    </source>
</evidence>
<dbReference type="SUPFAM" id="SSF52540">
    <property type="entry name" value="P-loop containing nucleoside triphosphate hydrolases"/>
    <property type="match status" value="1"/>
</dbReference>
<comment type="domain">
    <text evidence="7">Comprises of two domains. The C-terminal domain contains the binding site for glutamine and catalyzes the hydrolysis of this substrate to glutamate and ammonia. The N-terminal domain is anticipated to bind ATP and cobyrinate and catalyzes the ultimate synthesis of the diamide product. The ammonia produced via the glutaminase domain is probably translocated to the adjacent domain via a molecular tunnel, where it reacts with an activated intermediate.</text>
</comment>
<feature type="site" description="Increases nucleophilicity of active site Cys" evidence="7">
    <location>
        <position position="435"/>
    </location>
</feature>
<dbReference type="PROSITE" id="PS51274">
    <property type="entry name" value="GATASE_COBBQ"/>
    <property type="match status" value="1"/>
</dbReference>
<dbReference type="InterPro" id="IPR011698">
    <property type="entry name" value="GATase_3"/>
</dbReference>
<evidence type="ECO:0000256" key="5">
    <source>
        <dbReference type="ARBA" id="ARBA00022842"/>
    </source>
</evidence>
<dbReference type="SUPFAM" id="SSF52317">
    <property type="entry name" value="Class I glutamine amidotransferase-like"/>
    <property type="match status" value="1"/>
</dbReference>
<comment type="function">
    <text evidence="7">Catalyzes the ATP-dependent amidation of the two carboxylate groups at positions a and c of cobyrinate, using either L-glutamine or ammonia as the nitrogen source.</text>
</comment>